<dbReference type="Pfam" id="PF01546">
    <property type="entry name" value="Peptidase_M20"/>
    <property type="match status" value="1"/>
</dbReference>
<gene>
    <name evidence="11" type="ORF">AVJ23_07040</name>
</gene>
<dbReference type="SUPFAM" id="SSF55031">
    <property type="entry name" value="Bacterial exopeptidase dimerisation domain"/>
    <property type="match status" value="1"/>
</dbReference>
<dbReference type="STRING" id="1685382.AVJ23_07040"/>
<dbReference type="OrthoDB" id="9809784at2"/>
<keyword evidence="4" id="KW-0055">Arginine biosynthesis</keyword>
<evidence type="ECO:0000256" key="2">
    <source>
        <dbReference type="ARBA" id="ARBA00005691"/>
    </source>
</evidence>
<organism evidence="11 12">
    <name type="scientific">Pseudoponticoccus marisrubri</name>
    <dbReference type="NCBI Taxonomy" id="1685382"/>
    <lineage>
        <taxon>Bacteria</taxon>
        <taxon>Pseudomonadati</taxon>
        <taxon>Pseudomonadota</taxon>
        <taxon>Alphaproteobacteria</taxon>
        <taxon>Rhodobacterales</taxon>
        <taxon>Roseobacteraceae</taxon>
        <taxon>Pseudoponticoccus</taxon>
    </lineage>
</organism>
<dbReference type="GO" id="GO:0006526">
    <property type="term" value="P:L-arginine biosynthetic process"/>
    <property type="evidence" value="ECO:0007669"/>
    <property type="project" value="UniProtKB-KW"/>
</dbReference>
<evidence type="ECO:0000313" key="12">
    <source>
        <dbReference type="Proteomes" id="UP000054396"/>
    </source>
</evidence>
<dbReference type="InterPro" id="IPR050072">
    <property type="entry name" value="Peptidase_M20A"/>
</dbReference>
<dbReference type="CDD" id="cd03894">
    <property type="entry name" value="M20_ArgE"/>
    <property type="match status" value="1"/>
</dbReference>
<dbReference type="PROSITE" id="PS00759">
    <property type="entry name" value="ARGE_DAPE_CPG2_2"/>
    <property type="match status" value="1"/>
</dbReference>
<comment type="caution">
    <text evidence="11">The sequence shown here is derived from an EMBL/GenBank/DDBJ whole genome shotgun (WGS) entry which is preliminary data.</text>
</comment>
<evidence type="ECO:0000256" key="4">
    <source>
        <dbReference type="ARBA" id="ARBA00022571"/>
    </source>
</evidence>
<comment type="similarity">
    <text evidence="2">Belongs to the peptidase M20A family. ArgE subfamily.</text>
</comment>
<dbReference type="AlphaFoldDB" id="A0A0W7WLU1"/>
<reference evidence="11 12" key="1">
    <citation type="submission" date="2015-12" db="EMBL/GenBank/DDBJ databases">
        <authorList>
            <person name="Shamseldin A."/>
            <person name="Moawad H."/>
            <person name="Abd El-Rahim W.M."/>
            <person name="Sadowsky M.J."/>
        </authorList>
    </citation>
    <scope>NUCLEOTIDE SEQUENCE [LARGE SCALE GENOMIC DNA]</scope>
    <source>
        <strain evidence="11 12">SJ5A-1</strain>
    </source>
</reference>
<comment type="cofactor">
    <cofactor evidence="1">
        <name>Zn(2+)</name>
        <dbReference type="ChEBI" id="CHEBI:29105"/>
    </cofactor>
</comment>
<proteinExistence type="inferred from homology"/>
<evidence type="ECO:0000256" key="1">
    <source>
        <dbReference type="ARBA" id="ARBA00001947"/>
    </source>
</evidence>
<keyword evidence="5" id="KW-0028">Amino-acid biosynthesis</keyword>
<dbReference type="NCBIfam" id="NF005710">
    <property type="entry name" value="PRK07522.1"/>
    <property type="match status" value="1"/>
</dbReference>
<dbReference type="InterPro" id="IPR010169">
    <property type="entry name" value="AcOrn-deacetyl"/>
</dbReference>
<keyword evidence="9" id="KW-0170">Cobalt</keyword>
<keyword evidence="8" id="KW-0862">Zinc</keyword>
<evidence type="ECO:0000256" key="8">
    <source>
        <dbReference type="ARBA" id="ARBA00022833"/>
    </source>
</evidence>
<dbReference type="GO" id="GO:0008777">
    <property type="term" value="F:acetylornithine deacetylase activity"/>
    <property type="evidence" value="ECO:0007669"/>
    <property type="project" value="TreeGrafter"/>
</dbReference>
<keyword evidence="7" id="KW-0378">Hydrolase</keyword>
<dbReference type="Gene3D" id="3.30.70.360">
    <property type="match status" value="1"/>
</dbReference>
<evidence type="ECO:0000313" key="11">
    <source>
        <dbReference type="EMBL" id="KUF11511.1"/>
    </source>
</evidence>
<evidence type="ECO:0000256" key="9">
    <source>
        <dbReference type="ARBA" id="ARBA00023285"/>
    </source>
</evidence>
<dbReference type="RefSeq" id="WP_058861457.1">
    <property type="nucleotide sequence ID" value="NZ_LPXO01000003.1"/>
</dbReference>
<dbReference type="Proteomes" id="UP000054396">
    <property type="component" value="Unassembled WGS sequence"/>
</dbReference>
<keyword evidence="12" id="KW-1185">Reference proteome</keyword>
<name>A0A0W7WLU1_9RHOB</name>
<evidence type="ECO:0000256" key="3">
    <source>
        <dbReference type="ARBA" id="ARBA00022490"/>
    </source>
</evidence>
<dbReference type="Pfam" id="PF07687">
    <property type="entry name" value="M20_dimer"/>
    <property type="match status" value="1"/>
</dbReference>
<evidence type="ECO:0000259" key="10">
    <source>
        <dbReference type="Pfam" id="PF07687"/>
    </source>
</evidence>
<dbReference type="PANTHER" id="PTHR43808:SF31">
    <property type="entry name" value="N-ACETYL-L-CITRULLINE DEACETYLASE"/>
    <property type="match status" value="1"/>
</dbReference>
<dbReference type="InterPro" id="IPR011650">
    <property type="entry name" value="Peptidase_M20_dimer"/>
</dbReference>
<sequence length="386" mass="42167">MAELLSPRALLDRLVGFPTVSRDSNLPLIDWVQDYLDGHGVEVHRHVKPDEPGKAALFAHAGPRAPGGVVLSGHSDVVPVDGQDWSTDPFTVTERDGRLYGRGTTDMKGFDALAIWALVEAQRRGVSRPLQLALSYDEEIGCAGAPPLIEAMAGLPRASDVIVGEPTMMRAVSGHKGGVNWWVHVHGYEVHSSLLHTGVSAIMWAAKLVDWANALNDELQAAPPRGMAGQFDPPYTNAHVGMIRGGTAHNIAARDCELGFGFRVVPGETLDQWRTLFRQKTEELTRQMQKIRPEAWIEVTEKFALPPFAPEEENSAEALVRRLTGDNSDNFVSYGTEASHFQAAGYKTVVCGPGSIEVAHQPDEYITCAQFAEGEAFMRRLLDDLA</sequence>
<evidence type="ECO:0000256" key="6">
    <source>
        <dbReference type="ARBA" id="ARBA00022723"/>
    </source>
</evidence>
<dbReference type="NCBIfam" id="TIGR01892">
    <property type="entry name" value="AcOrn-deacetyl"/>
    <property type="match status" value="1"/>
</dbReference>
<feature type="domain" description="Peptidase M20 dimerisation" evidence="10">
    <location>
        <begin position="174"/>
        <end position="285"/>
    </location>
</feature>
<dbReference type="GO" id="GO:0046872">
    <property type="term" value="F:metal ion binding"/>
    <property type="evidence" value="ECO:0007669"/>
    <property type="project" value="UniProtKB-KW"/>
</dbReference>
<dbReference type="InterPro" id="IPR002933">
    <property type="entry name" value="Peptidase_M20"/>
</dbReference>
<accession>A0A0W7WLU1</accession>
<dbReference type="Gene3D" id="3.40.630.10">
    <property type="entry name" value="Zn peptidases"/>
    <property type="match status" value="1"/>
</dbReference>
<keyword evidence="3" id="KW-0963">Cytoplasm</keyword>
<evidence type="ECO:0000256" key="5">
    <source>
        <dbReference type="ARBA" id="ARBA00022605"/>
    </source>
</evidence>
<evidence type="ECO:0000256" key="7">
    <source>
        <dbReference type="ARBA" id="ARBA00022801"/>
    </source>
</evidence>
<dbReference type="InterPro" id="IPR001261">
    <property type="entry name" value="ArgE/DapE_CS"/>
</dbReference>
<keyword evidence="6" id="KW-0479">Metal-binding</keyword>
<dbReference type="InterPro" id="IPR036264">
    <property type="entry name" value="Bact_exopeptidase_dim_dom"/>
</dbReference>
<dbReference type="EMBL" id="LPXO01000003">
    <property type="protein sequence ID" value="KUF11511.1"/>
    <property type="molecule type" value="Genomic_DNA"/>
</dbReference>
<protein>
    <submittedName>
        <fullName evidence="11">Acetylornithine deacetylase</fullName>
    </submittedName>
</protein>
<dbReference type="SUPFAM" id="SSF53187">
    <property type="entry name" value="Zn-dependent exopeptidases"/>
    <property type="match status" value="1"/>
</dbReference>
<dbReference type="PANTHER" id="PTHR43808">
    <property type="entry name" value="ACETYLORNITHINE DEACETYLASE"/>
    <property type="match status" value="1"/>
</dbReference>